<organism evidence="4">
    <name type="scientific">Schizophyllum commune (strain H4-8 / FGSC 9210)</name>
    <name type="common">Split gill fungus</name>
    <dbReference type="NCBI Taxonomy" id="578458"/>
    <lineage>
        <taxon>Eukaryota</taxon>
        <taxon>Fungi</taxon>
        <taxon>Dikarya</taxon>
        <taxon>Basidiomycota</taxon>
        <taxon>Agaricomycotina</taxon>
        <taxon>Agaricomycetes</taxon>
        <taxon>Agaricomycetidae</taxon>
        <taxon>Agaricales</taxon>
        <taxon>Schizophyllaceae</taxon>
        <taxon>Schizophyllum</taxon>
    </lineage>
</organism>
<name>D8PV85_SCHCM</name>
<feature type="region of interest" description="Disordered" evidence="1">
    <location>
        <begin position="114"/>
        <end position="133"/>
    </location>
</feature>
<dbReference type="EMBL" id="GL377303">
    <property type="protein sequence ID" value="EFJ00825.1"/>
    <property type="molecule type" value="Genomic_DNA"/>
</dbReference>
<feature type="compositionally biased region" description="Polar residues" evidence="1">
    <location>
        <begin position="114"/>
        <end position="124"/>
    </location>
</feature>
<dbReference type="KEGG" id="scm:SCHCO_02482940"/>
<dbReference type="HOGENOM" id="CLU_987497_0_0_1"/>
<evidence type="ECO:0000313" key="3">
    <source>
        <dbReference type="EMBL" id="EFJ00825.1"/>
    </source>
</evidence>
<sequence>MTARPAYNKRFEGDLSVTSFGGEGLSRSAGLAVFELSSVSSRKSQISAPQCDSRSVVHCAETLVRSPMIAVRPEFDPRASRPEMGPWGAHPFCKDPVVSSVGVVPLPEQQLTTFKGVSPTTPTKSTHKGINAWPLPDGHQFPKVFVRVRSLNDIASVQKTWDRGGYRGELGATYPGKDPVTSAGARCVPMFSESNPSSEIVRVVLASQPIAQRSSGLSGEDFDRFVVVVREGTNARTTRRALFVYNFICFCAWAWLSFIVTVITLLQTAHFWWPFFSSSSDM</sequence>
<dbReference type="VEuPathDB" id="FungiDB:SCHCODRAFT_02482940"/>
<keyword evidence="2" id="KW-1133">Transmembrane helix</keyword>
<dbReference type="AlphaFoldDB" id="D8PV85"/>
<evidence type="ECO:0000256" key="2">
    <source>
        <dbReference type="SAM" id="Phobius"/>
    </source>
</evidence>
<evidence type="ECO:0000313" key="4">
    <source>
        <dbReference type="Proteomes" id="UP000007431"/>
    </source>
</evidence>
<dbReference type="Proteomes" id="UP000007431">
    <property type="component" value="Unassembled WGS sequence"/>
</dbReference>
<dbReference type="InParanoid" id="D8PV85"/>
<keyword evidence="4" id="KW-1185">Reference proteome</keyword>
<proteinExistence type="predicted"/>
<accession>D8PV85</accession>
<evidence type="ECO:0000256" key="1">
    <source>
        <dbReference type="SAM" id="MobiDB-lite"/>
    </source>
</evidence>
<gene>
    <name evidence="3" type="ORF">SCHCODRAFT_232214</name>
</gene>
<feature type="transmembrane region" description="Helical" evidence="2">
    <location>
        <begin position="243"/>
        <end position="273"/>
    </location>
</feature>
<protein>
    <recommendedName>
        <fullName evidence="5">Transmembrane protein</fullName>
    </recommendedName>
</protein>
<dbReference type="GeneID" id="9595415"/>
<keyword evidence="2" id="KW-0812">Transmembrane</keyword>
<keyword evidence="2" id="KW-0472">Membrane</keyword>
<dbReference type="RefSeq" id="XP_003035727.1">
    <property type="nucleotide sequence ID" value="XM_003035681.1"/>
</dbReference>
<evidence type="ECO:0008006" key="5">
    <source>
        <dbReference type="Google" id="ProtNLM"/>
    </source>
</evidence>
<reference evidence="3 4" key="1">
    <citation type="journal article" date="2010" name="Nat. Biotechnol.">
        <title>Genome sequence of the model mushroom Schizophyllum commune.</title>
        <authorList>
            <person name="Ohm R.A."/>
            <person name="de Jong J.F."/>
            <person name="Lugones L.G."/>
            <person name="Aerts A."/>
            <person name="Kothe E."/>
            <person name="Stajich J.E."/>
            <person name="de Vries R.P."/>
            <person name="Record E."/>
            <person name="Levasseur A."/>
            <person name="Baker S.E."/>
            <person name="Bartholomew K.A."/>
            <person name="Coutinho P.M."/>
            <person name="Erdmann S."/>
            <person name="Fowler T.J."/>
            <person name="Gathman A.C."/>
            <person name="Lombard V."/>
            <person name="Henrissat B."/>
            <person name="Knabe N."/>
            <person name="Kuees U."/>
            <person name="Lilly W.W."/>
            <person name="Lindquist E."/>
            <person name="Lucas S."/>
            <person name="Magnuson J.K."/>
            <person name="Piumi F."/>
            <person name="Raudaskoski M."/>
            <person name="Salamov A."/>
            <person name="Schmutz J."/>
            <person name="Schwarze F.W.M.R."/>
            <person name="vanKuyk P.A."/>
            <person name="Horton J.S."/>
            <person name="Grigoriev I.V."/>
            <person name="Woesten H.A.B."/>
        </authorList>
    </citation>
    <scope>NUCLEOTIDE SEQUENCE [LARGE SCALE GENOMIC DNA]</scope>
    <source>
        <strain evidence="4">H4-8 / FGSC 9210</strain>
    </source>
</reference>